<proteinExistence type="inferred from homology"/>
<keyword evidence="5" id="KW-1185">Reference proteome</keyword>
<comment type="similarity">
    <text evidence="1">Belongs to the thioesterase PaaI family.</text>
</comment>
<dbReference type="PANTHER" id="PTHR21660:SF1">
    <property type="entry name" value="ACYL-COENZYME A THIOESTERASE 13"/>
    <property type="match status" value="1"/>
</dbReference>
<organism evidence="4 5">
    <name type="scientific">Friedmanniomyces simplex</name>
    <dbReference type="NCBI Taxonomy" id="329884"/>
    <lineage>
        <taxon>Eukaryota</taxon>
        <taxon>Fungi</taxon>
        <taxon>Dikarya</taxon>
        <taxon>Ascomycota</taxon>
        <taxon>Pezizomycotina</taxon>
        <taxon>Dothideomycetes</taxon>
        <taxon>Dothideomycetidae</taxon>
        <taxon>Mycosphaerellales</taxon>
        <taxon>Teratosphaeriaceae</taxon>
        <taxon>Friedmanniomyces</taxon>
    </lineage>
</organism>
<gene>
    <name evidence="4" type="ORF">B0A55_06324</name>
</gene>
<name>A0A4V5NFG9_9PEZI</name>
<dbReference type="Pfam" id="PF03061">
    <property type="entry name" value="4HBT"/>
    <property type="match status" value="1"/>
</dbReference>
<feature type="domain" description="Thioesterase" evidence="3">
    <location>
        <begin position="77"/>
        <end position="153"/>
    </location>
</feature>
<dbReference type="CDD" id="cd03443">
    <property type="entry name" value="PaaI_thioesterase"/>
    <property type="match status" value="1"/>
</dbReference>
<dbReference type="STRING" id="329884.A0A4V5NFG9"/>
<dbReference type="PANTHER" id="PTHR21660">
    <property type="entry name" value="THIOESTERASE SUPERFAMILY MEMBER-RELATED"/>
    <property type="match status" value="1"/>
</dbReference>
<evidence type="ECO:0000256" key="1">
    <source>
        <dbReference type="ARBA" id="ARBA00008324"/>
    </source>
</evidence>
<comment type="caution">
    <text evidence="4">The sequence shown here is derived from an EMBL/GenBank/DDBJ whole genome shotgun (WGS) entry which is preliminary data.</text>
</comment>
<evidence type="ECO:0000313" key="4">
    <source>
        <dbReference type="EMBL" id="TKA71039.1"/>
    </source>
</evidence>
<dbReference type="InterPro" id="IPR006683">
    <property type="entry name" value="Thioestr_dom"/>
</dbReference>
<protein>
    <recommendedName>
        <fullName evidence="3">Thioesterase domain-containing protein</fullName>
    </recommendedName>
</protein>
<dbReference type="GO" id="GO:0047617">
    <property type="term" value="F:fatty acyl-CoA hydrolase activity"/>
    <property type="evidence" value="ECO:0007669"/>
    <property type="project" value="InterPro"/>
</dbReference>
<dbReference type="Proteomes" id="UP000309340">
    <property type="component" value="Unassembled WGS sequence"/>
</dbReference>
<dbReference type="SUPFAM" id="SSF54637">
    <property type="entry name" value="Thioesterase/thiol ester dehydrase-isomerase"/>
    <property type="match status" value="1"/>
</dbReference>
<dbReference type="OrthoDB" id="2831072at2759"/>
<accession>A0A4V5NFG9</accession>
<reference evidence="4 5" key="1">
    <citation type="submission" date="2017-03" db="EMBL/GenBank/DDBJ databases">
        <title>Genomes of endolithic fungi from Antarctica.</title>
        <authorList>
            <person name="Coleine C."/>
            <person name="Masonjones S."/>
            <person name="Stajich J.E."/>
        </authorList>
    </citation>
    <scope>NUCLEOTIDE SEQUENCE [LARGE SCALE GENOMIC DNA]</scope>
    <source>
        <strain evidence="4 5">CCFEE 5184</strain>
    </source>
</reference>
<dbReference type="InterPro" id="IPR029069">
    <property type="entry name" value="HotDog_dom_sf"/>
</dbReference>
<sequence length="175" mass="19375">MAALPHPETNEQARDLITRFIRGYAAAIPPTNFDQPFYTACVCTAATLETPSQPATATFRILIPPTYVNNPDPANPTIHGGAIAHWFDSCTSMPLLCVRKVWDESWSGVSRNLNVTYLRPPREGEAIVIETEVVQCGKRIATIRGVMRRERDGAILATCQHDKARPDRGHVPVKL</sequence>
<evidence type="ECO:0000313" key="5">
    <source>
        <dbReference type="Proteomes" id="UP000309340"/>
    </source>
</evidence>
<dbReference type="Gene3D" id="3.10.129.10">
    <property type="entry name" value="Hotdog Thioesterase"/>
    <property type="match status" value="1"/>
</dbReference>
<evidence type="ECO:0000259" key="3">
    <source>
        <dbReference type="Pfam" id="PF03061"/>
    </source>
</evidence>
<dbReference type="EMBL" id="NAJQ01000370">
    <property type="protein sequence ID" value="TKA71039.1"/>
    <property type="molecule type" value="Genomic_DNA"/>
</dbReference>
<keyword evidence="2" id="KW-0378">Hydrolase</keyword>
<dbReference type="InterPro" id="IPR039298">
    <property type="entry name" value="ACOT13"/>
</dbReference>
<dbReference type="AlphaFoldDB" id="A0A4V5NFG9"/>
<evidence type="ECO:0000256" key="2">
    <source>
        <dbReference type="ARBA" id="ARBA00022801"/>
    </source>
</evidence>